<evidence type="ECO:0000313" key="2">
    <source>
        <dbReference type="Proteomes" id="UP000177408"/>
    </source>
</evidence>
<protein>
    <submittedName>
        <fullName evidence="1">Uncharacterized protein</fullName>
    </submittedName>
</protein>
<accession>A0A1G1YY56</accession>
<sequence length="89" mass="10186">MILSTAFLIIGVKTSAVGKLTGKLKANAFSHISAKLLTNPRFMKVTTKDMKILINIPADAPINMPEYFFDIFFMELKGFAFVFFRFRFR</sequence>
<dbReference type="AlphaFoldDB" id="A0A1G1YY56"/>
<comment type="caution">
    <text evidence="1">The sequence shown here is derived from an EMBL/GenBank/DDBJ whole genome shotgun (WGS) entry which is preliminary data.</text>
</comment>
<reference evidence="1 2" key="1">
    <citation type="journal article" date="2016" name="Nat. Commun.">
        <title>Thousands of microbial genomes shed light on interconnected biogeochemical processes in an aquifer system.</title>
        <authorList>
            <person name="Anantharaman K."/>
            <person name="Brown C.T."/>
            <person name="Hug L.A."/>
            <person name="Sharon I."/>
            <person name="Castelle C.J."/>
            <person name="Probst A.J."/>
            <person name="Thomas B.C."/>
            <person name="Singh A."/>
            <person name="Wilkins M.J."/>
            <person name="Karaoz U."/>
            <person name="Brodie E.L."/>
            <person name="Williams K.H."/>
            <person name="Hubbard S.S."/>
            <person name="Banfield J.F."/>
        </authorList>
    </citation>
    <scope>NUCLEOTIDE SEQUENCE [LARGE SCALE GENOMIC DNA]</scope>
</reference>
<gene>
    <name evidence="1" type="ORF">A3H67_03830</name>
</gene>
<proteinExistence type="predicted"/>
<name>A0A1G1YY56_9BACT</name>
<dbReference type="EMBL" id="MHIR01000028">
    <property type="protein sequence ID" value="OGY57321.1"/>
    <property type="molecule type" value="Genomic_DNA"/>
</dbReference>
<evidence type="ECO:0000313" key="1">
    <source>
        <dbReference type="EMBL" id="OGY57321.1"/>
    </source>
</evidence>
<organism evidence="1 2">
    <name type="scientific">Candidatus Buchananbacteria bacterium RIFCSPLOWO2_02_FULL_46_11b</name>
    <dbReference type="NCBI Taxonomy" id="1797548"/>
    <lineage>
        <taxon>Bacteria</taxon>
        <taxon>Candidatus Buchananiibacteriota</taxon>
    </lineage>
</organism>
<dbReference type="Proteomes" id="UP000177408">
    <property type="component" value="Unassembled WGS sequence"/>
</dbReference>